<evidence type="ECO:0000256" key="7">
    <source>
        <dbReference type="SAM" id="SignalP"/>
    </source>
</evidence>
<dbReference type="Pfam" id="PF00884">
    <property type="entry name" value="Sulfatase"/>
    <property type="match status" value="1"/>
</dbReference>
<keyword evidence="5" id="KW-0378">Hydrolase</keyword>
<dbReference type="CDD" id="cd16030">
    <property type="entry name" value="iduronate-2-sulfatase"/>
    <property type="match status" value="1"/>
</dbReference>
<dbReference type="GO" id="GO:0005737">
    <property type="term" value="C:cytoplasm"/>
    <property type="evidence" value="ECO:0007669"/>
    <property type="project" value="TreeGrafter"/>
</dbReference>
<feature type="domain" description="Sulfatase N-terminal" evidence="8">
    <location>
        <begin position="30"/>
        <end position="378"/>
    </location>
</feature>
<reference evidence="9 10" key="1">
    <citation type="submission" date="2019-04" db="EMBL/GenBank/DDBJ databases">
        <authorList>
            <person name="Van Vliet M D."/>
        </authorList>
    </citation>
    <scope>NUCLEOTIDE SEQUENCE [LARGE SCALE GENOMIC DNA]</scope>
    <source>
        <strain evidence="9 10">F1</strain>
    </source>
</reference>
<comment type="cofactor">
    <cofactor evidence="1">
        <name>Ca(2+)</name>
        <dbReference type="ChEBI" id="CHEBI:29108"/>
    </cofactor>
</comment>
<comment type="similarity">
    <text evidence="2">Belongs to the sulfatase family.</text>
</comment>
<dbReference type="InterPro" id="IPR000917">
    <property type="entry name" value="Sulfatase_N"/>
</dbReference>
<evidence type="ECO:0000256" key="5">
    <source>
        <dbReference type="ARBA" id="ARBA00022801"/>
    </source>
</evidence>
<evidence type="ECO:0000256" key="6">
    <source>
        <dbReference type="ARBA" id="ARBA00022837"/>
    </source>
</evidence>
<protein>
    <submittedName>
        <fullName evidence="9">Arylsulfatase</fullName>
    </submittedName>
</protein>
<dbReference type="InterPro" id="IPR035874">
    <property type="entry name" value="IDS"/>
</dbReference>
<accession>A0A6C2TXD2</accession>
<feature type="signal peptide" evidence="7">
    <location>
        <begin position="1"/>
        <end position="27"/>
    </location>
</feature>
<keyword evidence="10" id="KW-1185">Reference proteome</keyword>
<evidence type="ECO:0000313" key="9">
    <source>
        <dbReference type="EMBL" id="VGO12348.1"/>
    </source>
</evidence>
<dbReference type="PANTHER" id="PTHR45953:SF1">
    <property type="entry name" value="IDURONATE 2-SULFATASE"/>
    <property type="match status" value="1"/>
</dbReference>
<dbReference type="Proteomes" id="UP000366872">
    <property type="component" value="Unassembled WGS sequence"/>
</dbReference>
<name>A0A6C2TXD2_PONDE</name>
<evidence type="ECO:0000313" key="10">
    <source>
        <dbReference type="Proteomes" id="UP000366872"/>
    </source>
</evidence>
<dbReference type="GO" id="GO:0046872">
    <property type="term" value="F:metal ion binding"/>
    <property type="evidence" value="ECO:0007669"/>
    <property type="project" value="UniProtKB-KW"/>
</dbReference>
<keyword evidence="4 7" id="KW-0732">Signal</keyword>
<dbReference type="EMBL" id="CAAHFG010000001">
    <property type="protein sequence ID" value="VGO12348.1"/>
    <property type="molecule type" value="Genomic_DNA"/>
</dbReference>
<dbReference type="PANTHER" id="PTHR45953">
    <property type="entry name" value="IDURONATE 2-SULFATASE"/>
    <property type="match status" value="1"/>
</dbReference>
<dbReference type="InterPro" id="IPR024607">
    <property type="entry name" value="Sulfatase_CS"/>
</dbReference>
<dbReference type="RefSeq" id="WP_136078022.1">
    <property type="nucleotide sequence ID" value="NZ_CAAHFG010000001.1"/>
</dbReference>
<organism evidence="9 10">
    <name type="scientific">Pontiella desulfatans</name>
    <dbReference type="NCBI Taxonomy" id="2750659"/>
    <lineage>
        <taxon>Bacteria</taxon>
        <taxon>Pseudomonadati</taxon>
        <taxon>Kiritimatiellota</taxon>
        <taxon>Kiritimatiellia</taxon>
        <taxon>Kiritimatiellales</taxon>
        <taxon>Pontiellaceae</taxon>
        <taxon>Pontiella</taxon>
    </lineage>
</organism>
<evidence type="ECO:0000256" key="3">
    <source>
        <dbReference type="ARBA" id="ARBA00022723"/>
    </source>
</evidence>
<dbReference type="InterPro" id="IPR017850">
    <property type="entry name" value="Alkaline_phosphatase_core_sf"/>
</dbReference>
<sequence>MKNTTRMGLGALVVAFCGVLFASGASAEKPNVLFIISDDLTASALSCYENKVCQTPNIDRIAERGVRFDNMHCMNPVCGPSRVSIMTGRYPGELDCYSNKDSKSVFDDPSLGSMTEPFRQQGWFAARVSKVYHMGIPGDITRGTAGADHAASWDVAVNIKDLEQKQPGKYELLSPRMKSSGMGFKVVETEAGALELADGKAVTQAIDLIREHKDQPFFLAVGLVRPHVPLVAPPEFFEPYPLESIELLKVPDNDLDDIPEAHHFDVNEVKYGMSEEQQRKAIRGYYASVSYMDAQVGRLLDELDKLGLDDNTIVVFTSDHGYLLGEHHMWEKQTLFENTTRVPFIVSVPWLADAQGQGCDRIAEHIDLFPTLTDLCGIETPADLPGQSLKTLLKDPRQEGWTKNAAYTLNSWGGESLRGEDFRLTVWHDGKSGIELYDLKKDPGEFTNHALNPEYATQLETMRGLLDERRRAAKTDVNAYLKKARPAFAKEK</sequence>
<dbReference type="GO" id="GO:0004423">
    <property type="term" value="F:iduronate-2-sulfatase activity"/>
    <property type="evidence" value="ECO:0007669"/>
    <property type="project" value="InterPro"/>
</dbReference>
<evidence type="ECO:0000256" key="1">
    <source>
        <dbReference type="ARBA" id="ARBA00001913"/>
    </source>
</evidence>
<keyword evidence="6" id="KW-0106">Calcium</keyword>
<keyword evidence="3" id="KW-0479">Metal-binding</keyword>
<evidence type="ECO:0000259" key="8">
    <source>
        <dbReference type="Pfam" id="PF00884"/>
    </source>
</evidence>
<dbReference type="SUPFAM" id="SSF53649">
    <property type="entry name" value="Alkaline phosphatase-like"/>
    <property type="match status" value="1"/>
</dbReference>
<gene>
    <name evidence="9" type="ORF">PDESU_00900</name>
</gene>
<dbReference type="Gene3D" id="3.40.720.10">
    <property type="entry name" value="Alkaline Phosphatase, subunit A"/>
    <property type="match status" value="1"/>
</dbReference>
<evidence type="ECO:0000256" key="2">
    <source>
        <dbReference type="ARBA" id="ARBA00008779"/>
    </source>
</evidence>
<evidence type="ECO:0000256" key="4">
    <source>
        <dbReference type="ARBA" id="ARBA00022729"/>
    </source>
</evidence>
<proteinExistence type="inferred from homology"/>
<feature type="chain" id="PRO_5028870525" evidence="7">
    <location>
        <begin position="28"/>
        <end position="492"/>
    </location>
</feature>
<dbReference type="AlphaFoldDB" id="A0A6C2TXD2"/>
<dbReference type="PROSITE" id="PS00523">
    <property type="entry name" value="SULFATASE_1"/>
    <property type="match status" value="1"/>
</dbReference>